<dbReference type="InterPro" id="IPR032675">
    <property type="entry name" value="LRR_dom_sf"/>
</dbReference>
<keyword evidence="4 14" id="KW-0732">Signal</keyword>
<dbReference type="PANTHER" id="PTHR27000">
    <property type="entry name" value="LEUCINE-RICH REPEAT RECEPTOR-LIKE PROTEIN KINASE FAMILY PROTEIN-RELATED"/>
    <property type="match status" value="1"/>
</dbReference>
<evidence type="ECO:0000256" key="9">
    <source>
        <dbReference type="ARBA" id="ARBA00023180"/>
    </source>
</evidence>
<dbReference type="STRING" id="105231.A0A1Y1ICF7"/>
<sequence>MAKLWLGLALLLFACVAQTEAVTEPTEVAALLTMKAAWNNVTRLTSWNDTSDPCDNGWRGIICSLTSVPGNRHVTGIQLPGFWVGGILSPAVGKLTYLTLLDLNSNNMTGPMPAEIVNLNQVQRLVFRQSSLTGELGTWLPKLSTLRIVDMGSNKFTGPIPDELGTSLSTLQVFDCSFCQLSGPIPASVGSLGSLQLLQLPRNNLTGPIPPELGKLGSLQGMNLQNNSLTGPVPESIAGLTNLNQLVLAYNQLTGELPGGILTNANALMRFDGNPLCDIAANAPFCTGAPLPSTGGPGGPVGGGPNGLGTAPGQVPGAAGTAGNATANATVPANATTPAAAPSGAAQTPAAGPAPEPVAVAPVQNPVATTNATTNQSSPANQTGAASLTGPVGASGPTTVNQGSSGGGSSVGLIVGVVVGAAGFLLLVALIAAAIARNRRARRQSKGLLGDGYHSKTTSTNGSDAATRSVKSQILRALHLASPKTLPVTGPGGAGPTYFAPPGAVEGMEAPLLFTFRELQVITNGFSDELLIGEGGFGKVYRAGIKDQAVAIKRLEKQAAFPGKHGEKQFRTEVDVLSRIRHPNLLGLIGYCADGGERALVYPLMANQSLHTQLHERRAAHTLGSWRTRLTIAVQSARALAYLHDEASPPVIHRDFTSSNVLLDGDWTAVVSDFGLAKLLPQAGVPNATQSTRLHGTLGYLAPEYLRGQVTEKNDVYSFGVVLLELLSGRRALVSEQFDLVQWATAIIRGPPPILDKILDLSIKTDIPLAALQTAIRVAASCVETDPKRRPRMADVVRTLGAALEEAYGPDANPARADRAMSAVGPVAAIAGVPEDAAVHDDDARSTGSFDYRLAEGTGSQPSTGSIDVSGEERTSA</sequence>
<dbReference type="Pfam" id="PF13855">
    <property type="entry name" value="LRR_8"/>
    <property type="match status" value="1"/>
</dbReference>
<dbReference type="Pfam" id="PF00560">
    <property type="entry name" value="LRR_1"/>
    <property type="match status" value="1"/>
</dbReference>
<dbReference type="PROSITE" id="PS51257">
    <property type="entry name" value="PROKAR_LIPOPROTEIN"/>
    <property type="match status" value="1"/>
</dbReference>
<keyword evidence="7 13" id="KW-0472">Membrane</keyword>
<feature type="binding site" evidence="11">
    <location>
        <position position="564"/>
    </location>
    <ligand>
        <name>ATP</name>
        <dbReference type="ChEBI" id="CHEBI:30616"/>
    </ligand>
</feature>
<feature type="domain" description="Protein kinase" evidence="15">
    <location>
        <begin position="526"/>
        <end position="804"/>
    </location>
</feature>
<keyword evidence="11" id="KW-0067">ATP-binding</keyword>
<evidence type="ECO:0000256" key="10">
    <source>
        <dbReference type="ARBA" id="ARBA00037847"/>
    </source>
</evidence>
<comment type="subcellular location">
    <subcellularLocation>
        <location evidence="1">Cell membrane</location>
    </subcellularLocation>
    <subcellularLocation>
        <location evidence="10">Endomembrane system</location>
        <topology evidence="10">Single-pass membrane protein</topology>
    </subcellularLocation>
</comment>
<gene>
    <name evidence="16" type="ORF">KFL_003090080</name>
</gene>
<dbReference type="GO" id="GO:0005524">
    <property type="term" value="F:ATP binding"/>
    <property type="evidence" value="ECO:0007669"/>
    <property type="project" value="UniProtKB-UniRule"/>
</dbReference>
<feature type="compositionally biased region" description="Low complexity" evidence="12">
    <location>
        <begin position="308"/>
        <end position="368"/>
    </location>
</feature>
<feature type="compositionally biased region" description="Gly residues" evidence="12">
    <location>
        <begin position="296"/>
        <end position="307"/>
    </location>
</feature>
<dbReference type="Proteomes" id="UP000054558">
    <property type="component" value="Unassembled WGS sequence"/>
</dbReference>
<evidence type="ECO:0000256" key="5">
    <source>
        <dbReference type="ARBA" id="ARBA00022737"/>
    </source>
</evidence>
<dbReference type="SUPFAM" id="SSF56112">
    <property type="entry name" value="Protein kinase-like (PK-like)"/>
    <property type="match status" value="1"/>
</dbReference>
<dbReference type="InterPro" id="IPR011009">
    <property type="entry name" value="Kinase-like_dom_sf"/>
</dbReference>
<dbReference type="Pfam" id="PF00069">
    <property type="entry name" value="Pkinase"/>
    <property type="match status" value="1"/>
</dbReference>
<dbReference type="SUPFAM" id="SSF52058">
    <property type="entry name" value="L domain-like"/>
    <property type="match status" value="1"/>
</dbReference>
<dbReference type="PROSITE" id="PS00109">
    <property type="entry name" value="PROTEIN_KINASE_TYR"/>
    <property type="match status" value="1"/>
</dbReference>
<dbReference type="GO" id="GO:0004672">
    <property type="term" value="F:protein kinase activity"/>
    <property type="evidence" value="ECO:0000318"/>
    <property type="project" value="GO_Central"/>
</dbReference>
<protein>
    <submittedName>
        <fullName evidence="16">Protein kinase superfamily protein</fullName>
    </submittedName>
</protein>
<feature type="signal peptide" evidence="14">
    <location>
        <begin position="1"/>
        <end position="21"/>
    </location>
</feature>
<feature type="region of interest" description="Disordered" evidence="12">
    <location>
        <begin position="296"/>
        <end position="406"/>
    </location>
</feature>
<dbReference type="Pfam" id="PF08263">
    <property type="entry name" value="LRRNT_2"/>
    <property type="match status" value="1"/>
</dbReference>
<dbReference type="GO" id="GO:0012505">
    <property type="term" value="C:endomembrane system"/>
    <property type="evidence" value="ECO:0007669"/>
    <property type="project" value="UniProtKB-SubCell"/>
</dbReference>
<dbReference type="EMBL" id="DF237258">
    <property type="protein sequence ID" value="GAQ86751.1"/>
    <property type="molecule type" value="Genomic_DNA"/>
</dbReference>
<keyword evidence="16" id="KW-0418">Kinase</keyword>
<dbReference type="PANTHER" id="PTHR27000:SF642">
    <property type="entry name" value="INACTIVE LEUCINE-RICH REPEAT RECEPTOR KINASE XIAO-RELATED"/>
    <property type="match status" value="1"/>
</dbReference>
<evidence type="ECO:0000256" key="7">
    <source>
        <dbReference type="ARBA" id="ARBA00023136"/>
    </source>
</evidence>
<keyword evidence="11" id="KW-0547">Nucleotide-binding</keyword>
<accession>A0A1Y1ICF7</accession>
<feature type="region of interest" description="Disordered" evidence="12">
    <location>
        <begin position="447"/>
        <end position="466"/>
    </location>
</feature>
<feature type="compositionally biased region" description="Polar residues" evidence="12">
    <location>
        <begin position="369"/>
        <end position="386"/>
    </location>
</feature>
<dbReference type="FunFam" id="1.10.510.10:FF:000095">
    <property type="entry name" value="protein STRUBBELIG-RECEPTOR FAMILY 8"/>
    <property type="match status" value="1"/>
</dbReference>
<dbReference type="InterPro" id="IPR017441">
    <property type="entry name" value="Protein_kinase_ATP_BS"/>
</dbReference>
<evidence type="ECO:0000256" key="4">
    <source>
        <dbReference type="ARBA" id="ARBA00022729"/>
    </source>
</evidence>
<feature type="region of interest" description="Disordered" evidence="12">
    <location>
        <begin position="837"/>
        <end position="877"/>
    </location>
</feature>
<feature type="chain" id="PRO_5012598317" evidence="14">
    <location>
        <begin position="22"/>
        <end position="877"/>
    </location>
</feature>
<evidence type="ECO:0000256" key="6">
    <source>
        <dbReference type="ARBA" id="ARBA00022989"/>
    </source>
</evidence>
<keyword evidence="17" id="KW-1185">Reference proteome</keyword>
<evidence type="ECO:0000256" key="8">
    <source>
        <dbReference type="ARBA" id="ARBA00023170"/>
    </source>
</evidence>
<evidence type="ECO:0000256" key="12">
    <source>
        <dbReference type="SAM" id="MobiDB-lite"/>
    </source>
</evidence>
<feature type="compositionally biased region" description="Polar residues" evidence="12">
    <location>
        <begin position="858"/>
        <end position="867"/>
    </location>
</feature>
<dbReference type="InterPro" id="IPR008266">
    <property type="entry name" value="Tyr_kinase_AS"/>
</dbReference>
<feature type="transmembrane region" description="Helical" evidence="13">
    <location>
        <begin position="411"/>
        <end position="436"/>
    </location>
</feature>
<dbReference type="OrthoDB" id="4062651at2759"/>
<dbReference type="GO" id="GO:0045088">
    <property type="term" value="P:regulation of innate immune response"/>
    <property type="evidence" value="ECO:0000318"/>
    <property type="project" value="GO_Central"/>
</dbReference>
<name>A0A1Y1ICF7_KLENI</name>
<keyword evidence="9" id="KW-0325">Glycoprotein</keyword>
<dbReference type="Gene3D" id="1.10.510.10">
    <property type="entry name" value="Transferase(Phosphotransferase) domain 1"/>
    <property type="match status" value="1"/>
</dbReference>
<evidence type="ECO:0000313" key="17">
    <source>
        <dbReference type="Proteomes" id="UP000054558"/>
    </source>
</evidence>
<organism evidence="16 17">
    <name type="scientific">Klebsormidium nitens</name>
    <name type="common">Green alga</name>
    <name type="synonym">Ulothrix nitens</name>
    <dbReference type="NCBI Taxonomy" id="105231"/>
    <lineage>
        <taxon>Eukaryota</taxon>
        <taxon>Viridiplantae</taxon>
        <taxon>Streptophyta</taxon>
        <taxon>Klebsormidiophyceae</taxon>
        <taxon>Klebsormidiales</taxon>
        <taxon>Klebsormidiaceae</taxon>
        <taxon>Klebsormidium</taxon>
    </lineage>
</organism>
<dbReference type="InterPro" id="IPR013210">
    <property type="entry name" value="LRR_N_plant-typ"/>
</dbReference>
<feature type="compositionally biased region" description="Polar residues" evidence="12">
    <location>
        <begin position="455"/>
        <end position="466"/>
    </location>
</feature>
<dbReference type="OMA" id="NPLICRN"/>
<dbReference type="AlphaFoldDB" id="A0A1Y1ICF7"/>
<reference evidence="16 17" key="1">
    <citation type="journal article" date="2014" name="Nat. Commun.">
        <title>Klebsormidium flaccidum genome reveals primary factors for plant terrestrial adaptation.</title>
        <authorList>
            <person name="Hori K."/>
            <person name="Maruyama F."/>
            <person name="Fujisawa T."/>
            <person name="Togashi T."/>
            <person name="Yamamoto N."/>
            <person name="Seo M."/>
            <person name="Sato S."/>
            <person name="Yamada T."/>
            <person name="Mori H."/>
            <person name="Tajima N."/>
            <person name="Moriyama T."/>
            <person name="Ikeuchi M."/>
            <person name="Watanabe M."/>
            <person name="Wada H."/>
            <person name="Kobayashi K."/>
            <person name="Saito M."/>
            <person name="Masuda T."/>
            <person name="Sasaki-Sekimoto Y."/>
            <person name="Mashiguchi K."/>
            <person name="Awai K."/>
            <person name="Shimojima M."/>
            <person name="Masuda S."/>
            <person name="Iwai M."/>
            <person name="Nobusawa T."/>
            <person name="Narise T."/>
            <person name="Kondo S."/>
            <person name="Saito H."/>
            <person name="Sato R."/>
            <person name="Murakawa M."/>
            <person name="Ihara Y."/>
            <person name="Oshima-Yamada Y."/>
            <person name="Ohtaka K."/>
            <person name="Satoh M."/>
            <person name="Sonobe K."/>
            <person name="Ishii M."/>
            <person name="Ohtani R."/>
            <person name="Kanamori-Sato M."/>
            <person name="Honoki R."/>
            <person name="Miyazaki D."/>
            <person name="Mochizuki H."/>
            <person name="Umetsu J."/>
            <person name="Higashi K."/>
            <person name="Shibata D."/>
            <person name="Kamiya Y."/>
            <person name="Sato N."/>
            <person name="Nakamura Y."/>
            <person name="Tabata S."/>
            <person name="Ida S."/>
            <person name="Kurokawa K."/>
            <person name="Ohta H."/>
        </authorList>
    </citation>
    <scope>NUCLEOTIDE SEQUENCE [LARGE SCALE GENOMIC DNA]</scope>
    <source>
        <strain evidence="16 17">NIES-2285</strain>
    </source>
</reference>
<dbReference type="InterPro" id="IPR000719">
    <property type="entry name" value="Prot_kinase_dom"/>
</dbReference>
<evidence type="ECO:0000256" key="2">
    <source>
        <dbReference type="ARBA" id="ARBA00022614"/>
    </source>
</evidence>
<dbReference type="GO" id="GO:0005886">
    <property type="term" value="C:plasma membrane"/>
    <property type="evidence" value="ECO:0007669"/>
    <property type="project" value="UniProtKB-SubCell"/>
</dbReference>
<keyword evidence="3 13" id="KW-0812">Transmembrane</keyword>
<evidence type="ECO:0000259" key="15">
    <source>
        <dbReference type="PROSITE" id="PS50011"/>
    </source>
</evidence>
<dbReference type="FunFam" id="3.80.10.10:FF:000383">
    <property type="entry name" value="Leucine-rich repeat receptor protein kinase EMS1"/>
    <property type="match status" value="1"/>
</dbReference>
<dbReference type="InterPro" id="IPR001611">
    <property type="entry name" value="Leu-rich_rpt"/>
</dbReference>
<evidence type="ECO:0000256" key="14">
    <source>
        <dbReference type="SAM" id="SignalP"/>
    </source>
</evidence>
<dbReference type="FunFam" id="3.30.200.20:FF:000015">
    <property type="entry name" value="Somatic embryogenesis receptor kinase 1"/>
    <property type="match status" value="1"/>
</dbReference>
<evidence type="ECO:0000256" key="3">
    <source>
        <dbReference type="ARBA" id="ARBA00022692"/>
    </source>
</evidence>
<evidence type="ECO:0000313" key="16">
    <source>
        <dbReference type="EMBL" id="GAQ86751.1"/>
    </source>
</evidence>
<dbReference type="Gene3D" id="3.30.200.20">
    <property type="entry name" value="Phosphorylase Kinase, domain 1"/>
    <property type="match status" value="1"/>
</dbReference>
<evidence type="ECO:0000256" key="11">
    <source>
        <dbReference type="PROSITE-ProRule" id="PRU10141"/>
    </source>
</evidence>
<dbReference type="Gene3D" id="3.80.10.10">
    <property type="entry name" value="Ribonuclease Inhibitor"/>
    <property type="match status" value="1"/>
</dbReference>
<proteinExistence type="predicted"/>
<keyword evidence="5" id="KW-0677">Repeat</keyword>
<dbReference type="PROSITE" id="PS50011">
    <property type="entry name" value="PROTEIN_KINASE_DOM"/>
    <property type="match status" value="1"/>
</dbReference>
<keyword evidence="8" id="KW-0675">Receptor</keyword>
<evidence type="ECO:0000256" key="1">
    <source>
        <dbReference type="ARBA" id="ARBA00004236"/>
    </source>
</evidence>
<evidence type="ECO:0000256" key="13">
    <source>
        <dbReference type="SAM" id="Phobius"/>
    </source>
</evidence>
<keyword evidence="16" id="KW-0808">Transferase</keyword>
<keyword evidence="2" id="KW-0433">Leucine-rich repeat</keyword>
<dbReference type="PROSITE" id="PS00107">
    <property type="entry name" value="PROTEIN_KINASE_ATP"/>
    <property type="match status" value="1"/>
</dbReference>
<keyword evidence="6 13" id="KW-1133">Transmembrane helix</keyword>
<dbReference type="CDD" id="cd14066">
    <property type="entry name" value="STKc_IRAK"/>
    <property type="match status" value="1"/>
</dbReference>